<comment type="caution">
    <text evidence="1">The sequence shown here is derived from an EMBL/GenBank/DDBJ whole genome shotgun (WGS) entry which is preliminary data.</text>
</comment>
<dbReference type="EMBL" id="BMOC01000016">
    <property type="protein sequence ID" value="GGJ13102.1"/>
    <property type="molecule type" value="Genomic_DNA"/>
</dbReference>
<evidence type="ECO:0000313" key="2">
    <source>
        <dbReference type="Proteomes" id="UP000653099"/>
    </source>
</evidence>
<gene>
    <name evidence="1" type="ORF">GCM10008995_23650</name>
</gene>
<sequence>MTDDENHIGAAVPVTGESRAYLNPRQLVSYREHRRQLAQWMQNLGKDPEKANGYAESTVKTRTARLDKFYRWVWKQEDGYTEAVSTSNAGAWMEFHGGGAGADLHERFANW</sequence>
<reference evidence="1" key="1">
    <citation type="journal article" date="2014" name="Int. J. Syst. Evol. Microbiol.">
        <title>Complete genome sequence of Corynebacterium casei LMG S-19264T (=DSM 44701T), isolated from a smear-ripened cheese.</title>
        <authorList>
            <consortium name="US DOE Joint Genome Institute (JGI-PGF)"/>
            <person name="Walter F."/>
            <person name="Albersmeier A."/>
            <person name="Kalinowski J."/>
            <person name="Ruckert C."/>
        </authorList>
    </citation>
    <scope>NUCLEOTIDE SEQUENCE</scope>
    <source>
        <strain evidence="1">JCM 14359</strain>
    </source>
</reference>
<evidence type="ECO:0000313" key="1">
    <source>
        <dbReference type="EMBL" id="GGJ13102.1"/>
    </source>
</evidence>
<accession>A0A830EQ72</accession>
<dbReference type="OrthoDB" id="330648at2157"/>
<organism evidence="1 2">
    <name type="scientific">Halobellus salinus</name>
    <dbReference type="NCBI Taxonomy" id="931585"/>
    <lineage>
        <taxon>Archaea</taxon>
        <taxon>Methanobacteriati</taxon>
        <taxon>Methanobacteriota</taxon>
        <taxon>Stenosarchaea group</taxon>
        <taxon>Halobacteria</taxon>
        <taxon>Halobacteriales</taxon>
        <taxon>Haloferacaceae</taxon>
        <taxon>Halobellus</taxon>
    </lineage>
</organism>
<dbReference type="AlphaFoldDB" id="A0A830EQ72"/>
<reference evidence="1" key="2">
    <citation type="submission" date="2020-09" db="EMBL/GenBank/DDBJ databases">
        <authorList>
            <person name="Sun Q."/>
            <person name="Ohkuma M."/>
        </authorList>
    </citation>
    <scope>NUCLEOTIDE SEQUENCE</scope>
    <source>
        <strain evidence="1">JCM 14359</strain>
    </source>
</reference>
<proteinExistence type="predicted"/>
<dbReference type="RefSeq" id="WP_188787666.1">
    <property type="nucleotide sequence ID" value="NZ_BMOC01000016.1"/>
</dbReference>
<dbReference type="Proteomes" id="UP000653099">
    <property type="component" value="Unassembled WGS sequence"/>
</dbReference>
<keyword evidence="2" id="KW-1185">Reference proteome</keyword>
<protein>
    <submittedName>
        <fullName evidence="1">Uncharacterized protein</fullName>
    </submittedName>
</protein>
<name>A0A830EQ72_9EURY</name>